<dbReference type="Gene3D" id="2.60.40.2440">
    <property type="entry name" value="Carbohydrate binding type-21 domain"/>
    <property type="match status" value="1"/>
</dbReference>
<evidence type="ECO:0000313" key="3">
    <source>
        <dbReference type="Proteomes" id="UP000694388"/>
    </source>
</evidence>
<dbReference type="PANTHER" id="PTHR12307:SF53">
    <property type="entry name" value="PROTEIN PHOSPHATASE 1 REGULATORY SUBUNIT"/>
    <property type="match status" value="1"/>
</dbReference>
<dbReference type="Pfam" id="PF03370">
    <property type="entry name" value="CBM_21"/>
    <property type="match status" value="1"/>
</dbReference>
<proteinExistence type="predicted"/>
<sequence>LPGSALISVCFSPIKRPLGGSGSRHTPGPLTLMAALTATSASGRRRVSFADSFGLELTAVRVYGQEETREGKQVTMDQSLRLNSHVMLVDGIGDGEDARSLEALEPEPEDPLTARGLVRVLNMTYDKYVSVRRSLDSWQTYSDVRSRYEPKEHNDYSDCFSFLLTVPRGIARPGLRLEFAVRYCTPFAEFWANNGGQNFVFAGHEMKMFITALGPYWP</sequence>
<dbReference type="PROSITE" id="PS51159">
    <property type="entry name" value="CBM21"/>
    <property type="match status" value="1"/>
</dbReference>
<dbReference type="Ensembl" id="ENSEBUT00000006396.1">
    <property type="protein sequence ID" value="ENSEBUP00000005949.1"/>
    <property type="gene ID" value="ENSEBUG00000003979.1"/>
</dbReference>
<dbReference type="GO" id="GO:0008157">
    <property type="term" value="F:protein phosphatase 1 binding"/>
    <property type="evidence" value="ECO:0007669"/>
    <property type="project" value="TreeGrafter"/>
</dbReference>
<dbReference type="GO" id="GO:2001069">
    <property type="term" value="F:glycogen binding"/>
    <property type="evidence" value="ECO:0007669"/>
    <property type="project" value="TreeGrafter"/>
</dbReference>
<dbReference type="AlphaFoldDB" id="A0A8C4NFF0"/>
<dbReference type="GO" id="GO:0005979">
    <property type="term" value="P:regulation of glycogen biosynthetic process"/>
    <property type="evidence" value="ECO:0007669"/>
    <property type="project" value="TreeGrafter"/>
</dbReference>
<reference evidence="2" key="1">
    <citation type="submission" date="2025-08" db="UniProtKB">
        <authorList>
            <consortium name="Ensembl"/>
        </authorList>
    </citation>
    <scope>IDENTIFICATION</scope>
</reference>
<reference evidence="2" key="2">
    <citation type="submission" date="2025-09" db="UniProtKB">
        <authorList>
            <consortium name="Ensembl"/>
        </authorList>
    </citation>
    <scope>IDENTIFICATION</scope>
</reference>
<feature type="domain" description="CBM21" evidence="1">
    <location>
        <begin position="93"/>
        <end position="202"/>
    </location>
</feature>
<dbReference type="Proteomes" id="UP000694388">
    <property type="component" value="Unplaced"/>
</dbReference>
<dbReference type="PANTHER" id="PTHR12307">
    <property type="entry name" value="PROTEIN PHOSPHATASE 1 REGULATORY SUBUNIT"/>
    <property type="match status" value="1"/>
</dbReference>
<dbReference type="GO" id="GO:0000164">
    <property type="term" value="C:protein phosphatase type 1 complex"/>
    <property type="evidence" value="ECO:0007669"/>
    <property type="project" value="TreeGrafter"/>
</dbReference>
<accession>A0A8C4NFF0</accession>
<dbReference type="InterPro" id="IPR005036">
    <property type="entry name" value="CBM21_dom"/>
</dbReference>
<dbReference type="InterPro" id="IPR038175">
    <property type="entry name" value="CBM21_dom_sf"/>
</dbReference>
<keyword evidence="3" id="KW-1185">Reference proteome</keyword>
<evidence type="ECO:0000259" key="1">
    <source>
        <dbReference type="PROSITE" id="PS51159"/>
    </source>
</evidence>
<organism evidence="2 3">
    <name type="scientific">Eptatretus burgeri</name>
    <name type="common">Inshore hagfish</name>
    <dbReference type="NCBI Taxonomy" id="7764"/>
    <lineage>
        <taxon>Eukaryota</taxon>
        <taxon>Metazoa</taxon>
        <taxon>Chordata</taxon>
        <taxon>Craniata</taxon>
        <taxon>Vertebrata</taxon>
        <taxon>Cyclostomata</taxon>
        <taxon>Myxini</taxon>
        <taxon>Myxiniformes</taxon>
        <taxon>Myxinidae</taxon>
        <taxon>Eptatretinae</taxon>
        <taxon>Eptatretus</taxon>
    </lineage>
</organism>
<evidence type="ECO:0000313" key="2">
    <source>
        <dbReference type="Ensembl" id="ENSEBUP00000005949.1"/>
    </source>
</evidence>
<name>A0A8C4NFF0_EPTBU</name>
<protein>
    <recommendedName>
        <fullName evidence="1">CBM21 domain-containing protein</fullName>
    </recommendedName>
</protein>
<dbReference type="InterPro" id="IPR050782">
    <property type="entry name" value="PP1_regulatory_subunit_3"/>
</dbReference>